<dbReference type="PANTHER" id="PTHR43799">
    <property type="entry name" value="AMINOTRANSFERASE, PUTATIVE-RELATED"/>
    <property type="match status" value="1"/>
</dbReference>
<protein>
    <recommendedName>
        <fullName evidence="3">Aminotransferase, class I/II</fullName>
    </recommendedName>
</protein>
<dbReference type="GeneID" id="85007185"/>
<dbReference type="GO" id="GO:0004069">
    <property type="term" value="F:L-aspartate:2-oxoglutarate aminotransferase activity"/>
    <property type="evidence" value="ECO:0007669"/>
    <property type="project" value="InterPro"/>
</dbReference>
<dbReference type="EMBL" id="ACUX02000005">
    <property type="protein sequence ID" value="EEZ61924.1"/>
    <property type="molecule type" value="Genomic_DNA"/>
</dbReference>
<organism evidence="1 2">
    <name type="scientific">Slackia exigua (strain ATCC 700122 / DSM 15923 / CIP 105133 / JCM 11022 / KCTC 5966 / S-7)</name>
    <dbReference type="NCBI Taxonomy" id="649764"/>
    <lineage>
        <taxon>Bacteria</taxon>
        <taxon>Bacillati</taxon>
        <taxon>Actinomycetota</taxon>
        <taxon>Coriobacteriia</taxon>
        <taxon>Eggerthellales</taxon>
        <taxon>Eggerthellaceae</taxon>
        <taxon>Slackia</taxon>
    </lineage>
</organism>
<evidence type="ECO:0000313" key="1">
    <source>
        <dbReference type="EMBL" id="EEZ61924.1"/>
    </source>
</evidence>
<proteinExistence type="predicted"/>
<evidence type="ECO:0008006" key="3">
    <source>
        <dbReference type="Google" id="ProtNLM"/>
    </source>
</evidence>
<dbReference type="SUPFAM" id="SSF53383">
    <property type="entry name" value="PLP-dependent transferases"/>
    <property type="match status" value="1"/>
</dbReference>
<dbReference type="RefSeq" id="WP_006361815.1">
    <property type="nucleotide sequence ID" value="NZ_GG700630.1"/>
</dbReference>
<dbReference type="InterPro" id="IPR015421">
    <property type="entry name" value="PyrdxlP-dep_Trfase_major"/>
</dbReference>
<dbReference type="STRING" id="649764.HMPREF0762_00565"/>
<dbReference type="CDD" id="cd00609">
    <property type="entry name" value="AAT_like"/>
    <property type="match status" value="1"/>
</dbReference>
<dbReference type="Pfam" id="PF12897">
    <property type="entry name" value="Asp_aminotransf"/>
    <property type="match status" value="1"/>
</dbReference>
<accession>D0WF54</accession>
<gene>
    <name evidence="1" type="ORF">HMPREF0762_00565</name>
</gene>
<dbReference type="InterPro" id="IPR024551">
    <property type="entry name" value="AspAT_Ic"/>
</dbReference>
<comment type="caution">
    <text evidence="1">The sequence shown here is derived from an EMBL/GenBank/DDBJ whole genome shotgun (WGS) entry which is preliminary data.</text>
</comment>
<reference evidence="1" key="1">
    <citation type="submission" date="2009-10" db="EMBL/GenBank/DDBJ databases">
        <authorList>
            <person name="Weinstock G."/>
            <person name="Sodergren E."/>
            <person name="Clifton S."/>
            <person name="Fulton L."/>
            <person name="Fulton B."/>
            <person name="Courtney L."/>
            <person name="Fronick C."/>
            <person name="Harrison M."/>
            <person name="Strong C."/>
            <person name="Farmer C."/>
            <person name="Delahaunty K."/>
            <person name="Markovic C."/>
            <person name="Hall O."/>
            <person name="Minx P."/>
            <person name="Tomlinson C."/>
            <person name="Mitreva M."/>
            <person name="Nelson J."/>
            <person name="Hou S."/>
            <person name="Wollam A."/>
            <person name="Pepin K.H."/>
            <person name="Johnson M."/>
            <person name="Bhonagiri V."/>
            <person name="Nash W.E."/>
            <person name="Warren W."/>
            <person name="Chinwalla A."/>
            <person name="Mardis E.R."/>
            <person name="Wilson R.K."/>
        </authorList>
    </citation>
    <scope>NUCLEOTIDE SEQUENCE [LARGE SCALE GENOMIC DNA]</scope>
    <source>
        <strain evidence="1">ATCC 700122</strain>
    </source>
</reference>
<name>D0WF54_SLAES</name>
<dbReference type="eggNOG" id="COG1167">
    <property type="taxonomic scope" value="Bacteria"/>
</dbReference>
<dbReference type="OrthoDB" id="199743at2"/>
<evidence type="ECO:0000313" key="2">
    <source>
        <dbReference type="Proteomes" id="UP000006001"/>
    </source>
</evidence>
<dbReference type="InterPro" id="IPR015424">
    <property type="entry name" value="PyrdxlP-dep_Trfase"/>
</dbReference>
<dbReference type="AlphaFoldDB" id="D0WF54"/>
<dbReference type="Proteomes" id="UP000006001">
    <property type="component" value="Unassembled WGS sequence"/>
</dbReference>
<dbReference type="InterPro" id="IPR015422">
    <property type="entry name" value="PyrdxlP-dep_Trfase_small"/>
</dbReference>
<dbReference type="PANTHER" id="PTHR43799:SF1">
    <property type="entry name" value="ASPARTATE AMINOTRANSFERASE"/>
    <property type="match status" value="1"/>
</dbReference>
<sequence>MPYADLSSQELEERLAALRDEYATHRAKGLSLNMARGKPSREQLALSLPMLDAIGAADDLIAEDGTDCANYGGFEGIPEAKRLMASMLDHDPADVLVFGNSSLNIMYDLVVAGMLYGYAGRPAWKTLPEPRWICPVPGYDRHFRIVERLGFAPVVVPMTENGPDMDEVERIVAEDDSVKGIWCVPKYSNPTGAVYADDTVRRLAAMPCAAPDFRIFWDNAYCIHHLYEDEGRQARVLDIARACEEAGHPDRYFKFASTSKVTLPGAGIAAVAASRRNLDDVIERVGCETVGYDKLNQLRHVRFLHGAHGLAAHMAKHAAIIRPKFDLVAHVLDRELADTGAAWTHPSGGYFVSFDGLPHTAKRTVALAKEAGVTMTGAGATWPGGIDPDDRNIRIAPTLPPLEELERALEVFVCCVKIASIEAILSSRREG</sequence>
<keyword evidence="2" id="KW-1185">Reference proteome</keyword>
<dbReference type="HOGENOM" id="CLU_635914_0_0_11"/>
<dbReference type="Gene3D" id="3.40.640.10">
    <property type="entry name" value="Type I PLP-dependent aspartate aminotransferase-like (Major domain)"/>
    <property type="match status" value="1"/>
</dbReference>
<dbReference type="Gene3D" id="3.90.1150.10">
    <property type="entry name" value="Aspartate Aminotransferase, domain 1"/>
    <property type="match status" value="1"/>
</dbReference>